<keyword evidence="7" id="KW-0675">Receptor</keyword>
<dbReference type="InterPro" id="IPR017452">
    <property type="entry name" value="GPCR_Rhodpsn_7TM"/>
</dbReference>
<feature type="compositionally biased region" description="Polar residues" evidence="9">
    <location>
        <begin position="276"/>
        <end position="294"/>
    </location>
</feature>
<dbReference type="PRINTS" id="PR00237">
    <property type="entry name" value="GPCRRHODOPSN"/>
</dbReference>
<dbReference type="EMBL" id="JH816328">
    <property type="protein sequence ID" value="EKC24250.1"/>
    <property type="molecule type" value="Genomic_DNA"/>
</dbReference>
<dbReference type="CDD" id="cd00637">
    <property type="entry name" value="7tm_classA_rhodopsin-like"/>
    <property type="match status" value="1"/>
</dbReference>
<feature type="transmembrane region" description="Helical" evidence="10">
    <location>
        <begin position="16"/>
        <end position="36"/>
    </location>
</feature>
<dbReference type="InterPro" id="IPR000276">
    <property type="entry name" value="GPCR_Rhodpsn"/>
</dbReference>
<feature type="transmembrane region" description="Helical" evidence="10">
    <location>
        <begin position="57"/>
        <end position="79"/>
    </location>
</feature>
<feature type="transmembrane region" description="Helical" evidence="10">
    <location>
        <begin position="333"/>
        <end position="357"/>
    </location>
</feature>
<feature type="compositionally biased region" description="Low complexity" evidence="9">
    <location>
        <begin position="227"/>
        <end position="239"/>
    </location>
</feature>
<evidence type="ECO:0000256" key="8">
    <source>
        <dbReference type="ARBA" id="ARBA00023224"/>
    </source>
</evidence>
<keyword evidence="4 10" id="KW-1133">Transmembrane helix</keyword>
<keyword evidence="6 10" id="KW-0472">Membrane</keyword>
<evidence type="ECO:0000259" key="11">
    <source>
        <dbReference type="PROSITE" id="PS50262"/>
    </source>
</evidence>
<dbReference type="SUPFAM" id="SSF81321">
    <property type="entry name" value="Family A G protein-coupled receptor-like"/>
    <property type="match status" value="1"/>
</dbReference>
<reference evidence="12" key="1">
    <citation type="journal article" date="2012" name="Nature">
        <title>The oyster genome reveals stress adaptation and complexity of shell formation.</title>
        <authorList>
            <person name="Zhang G."/>
            <person name="Fang X."/>
            <person name="Guo X."/>
            <person name="Li L."/>
            <person name="Luo R."/>
            <person name="Xu F."/>
            <person name="Yang P."/>
            <person name="Zhang L."/>
            <person name="Wang X."/>
            <person name="Qi H."/>
            <person name="Xiong Z."/>
            <person name="Que H."/>
            <person name="Xie Y."/>
            <person name="Holland P.W."/>
            <person name="Paps J."/>
            <person name="Zhu Y."/>
            <person name="Wu F."/>
            <person name="Chen Y."/>
            <person name="Wang J."/>
            <person name="Peng C."/>
            <person name="Meng J."/>
            <person name="Yang L."/>
            <person name="Liu J."/>
            <person name="Wen B."/>
            <person name="Zhang N."/>
            <person name="Huang Z."/>
            <person name="Zhu Q."/>
            <person name="Feng Y."/>
            <person name="Mount A."/>
            <person name="Hedgecock D."/>
            <person name="Xu Z."/>
            <person name="Liu Y."/>
            <person name="Domazet-Loso T."/>
            <person name="Du Y."/>
            <person name="Sun X."/>
            <person name="Zhang S."/>
            <person name="Liu B."/>
            <person name="Cheng P."/>
            <person name="Jiang X."/>
            <person name="Li J."/>
            <person name="Fan D."/>
            <person name="Wang W."/>
            <person name="Fu W."/>
            <person name="Wang T."/>
            <person name="Wang B."/>
            <person name="Zhang J."/>
            <person name="Peng Z."/>
            <person name="Li Y."/>
            <person name="Li N."/>
            <person name="Wang J."/>
            <person name="Chen M."/>
            <person name="He Y."/>
            <person name="Tan F."/>
            <person name="Song X."/>
            <person name="Zheng Q."/>
            <person name="Huang R."/>
            <person name="Yang H."/>
            <person name="Du X."/>
            <person name="Chen L."/>
            <person name="Yang M."/>
            <person name="Gaffney P.M."/>
            <person name="Wang S."/>
            <person name="Luo L."/>
            <person name="She Z."/>
            <person name="Ming Y."/>
            <person name="Huang W."/>
            <person name="Zhang S."/>
            <person name="Huang B."/>
            <person name="Zhang Y."/>
            <person name="Qu T."/>
            <person name="Ni P."/>
            <person name="Miao G."/>
            <person name="Wang J."/>
            <person name="Wang Q."/>
            <person name="Steinberg C.E."/>
            <person name="Wang H."/>
            <person name="Li N."/>
            <person name="Qian L."/>
            <person name="Zhang G."/>
            <person name="Li Y."/>
            <person name="Yang H."/>
            <person name="Liu X."/>
            <person name="Wang J."/>
            <person name="Yin Y."/>
            <person name="Wang J."/>
        </authorList>
    </citation>
    <scope>NUCLEOTIDE SEQUENCE [LARGE SCALE GENOMIC DNA]</scope>
    <source>
        <strain evidence="12">05x7-T-G4-1.051#20</strain>
    </source>
</reference>
<gene>
    <name evidence="12" type="ORF">CGI_10011300</name>
</gene>
<evidence type="ECO:0000256" key="1">
    <source>
        <dbReference type="ARBA" id="ARBA00004651"/>
    </source>
</evidence>
<dbReference type="Gene3D" id="1.20.1070.10">
    <property type="entry name" value="Rhodopsin 7-helix transmembrane proteins"/>
    <property type="match status" value="2"/>
</dbReference>
<dbReference type="GO" id="GO:0004930">
    <property type="term" value="F:G protein-coupled receptor activity"/>
    <property type="evidence" value="ECO:0007669"/>
    <property type="project" value="UniProtKB-KW"/>
</dbReference>
<evidence type="ECO:0000256" key="4">
    <source>
        <dbReference type="ARBA" id="ARBA00022989"/>
    </source>
</evidence>
<accession>K1Q5P4</accession>
<feature type="domain" description="G-protein coupled receptors family 1 profile" evidence="11">
    <location>
        <begin position="1"/>
        <end position="384"/>
    </location>
</feature>
<feature type="transmembrane region" description="Helical" evidence="10">
    <location>
        <begin position="104"/>
        <end position="128"/>
    </location>
</feature>
<dbReference type="PANTHER" id="PTHR24249">
    <property type="entry name" value="HISTAMINE RECEPTOR-RELATED G-PROTEIN COUPLED RECEPTOR"/>
    <property type="match status" value="1"/>
</dbReference>
<feature type="region of interest" description="Disordered" evidence="9">
    <location>
        <begin position="182"/>
        <end position="239"/>
    </location>
</feature>
<feature type="region of interest" description="Disordered" evidence="9">
    <location>
        <begin position="260"/>
        <end position="294"/>
    </location>
</feature>
<feature type="compositionally biased region" description="Basic and acidic residues" evidence="9">
    <location>
        <begin position="260"/>
        <end position="275"/>
    </location>
</feature>
<evidence type="ECO:0000256" key="3">
    <source>
        <dbReference type="ARBA" id="ARBA00022692"/>
    </source>
</evidence>
<evidence type="ECO:0000313" key="12">
    <source>
        <dbReference type="EMBL" id="EKC24250.1"/>
    </source>
</evidence>
<dbReference type="HOGENOM" id="CLU_673096_0_0_1"/>
<keyword evidence="2" id="KW-1003">Cell membrane</keyword>
<proteinExistence type="predicted"/>
<dbReference type="GO" id="GO:0005886">
    <property type="term" value="C:plasma membrane"/>
    <property type="evidence" value="ECO:0007669"/>
    <property type="project" value="UniProtKB-SubCell"/>
</dbReference>
<keyword evidence="3 10" id="KW-0812">Transmembrane</keyword>
<sequence>MANDYTVSYDSCTVALAGYMTCVLASTFHVLIIGCLRYYAINKNNLTVFKFELRNAILVIIFTWFLALLTTSVSFLVLVRKDSSSILCNVNNIFKENYKLYFKIHSMILLCCDFVLIAMYIVVGFKLYAPHRLVRRVHPGPNIDVKPPSVTTRSNTEACNYNVSNSSLVTIREMAISKNDTEVVTDEGDDKPNHLPSRSVCVNHGENGDIKFQTDFGPSNEYFQQPNTTTKKVKSNTNNLDGPDFKPICVFPVKTSEKSEKSLKKGKEQSREESNTKSSIKAQNGSHSSGVKSDNSVDIKRLEVDSSNNERFKTSNNFIYTIRNRNLKSLKTVSIIVLLHVVLNCPYYFCLLVEGFFDGQVSAVIRSTLFGIAILHSVFNPLVYVVTIPGFRQFIKDKVQTLNHYICKP</sequence>
<organism evidence="12">
    <name type="scientific">Magallana gigas</name>
    <name type="common">Pacific oyster</name>
    <name type="synonym">Crassostrea gigas</name>
    <dbReference type="NCBI Taxonomy" id="29159"/>
    <lineage>
        <taxon>Eukaryota</taxon>
        <taxon>Metazoa</taxon>
        <taxon>Spiralia</taxon>
        <taxon>Lophotrochozoa</taxon>
        <taxon>Mollusca</taxon>
        <taxon>Bivalvia</taxon>
        <taxon>Autobranchia</taxon>
        <taxon>Pteriomorphia</taxon>
        <taxon>Ostreida</taxon>
        <taxon>Ostreoidea</taxon>
        <taxon>Ostreidae</taxon>
        <taxon>Magallana</taxon>
    </lineage>
</organism>
<feature type="transmembrane region" description="Helical" evidence="10">
    <location>
        <begin position="363"/>
        <end position="386"/>
    </location>
</feature>
<keyword evidence="8" id="KW-0807">Transducer</keyword>
<dbReference type="InterPro" id="IPR050569">
    <property type="entry name" value="TAAR"/>
</dbReference>
<name>K1Q5P4_MAGGI</name>
<evidence type="ECO:0000256" key="10">
    <source>
        <dbReference type="SAM" id="Phobius"/>
    </source>
</evidence>
<dbReference type="Pfam" id="PF00001">
    <property type="entry name" value="7tm_1"/>
    <property type="match status" value="1"/>
</dbReference>
<evidence type="ECO:0000256" key="2">
    <source>
        <dbReference type="ARBA" id="ARBA00022475"/>
    </source>
</evidence>
<evidence type="ECO:0000256" key="5">
    <source>
        <dbReference type="ARBA" id="ARBA00023040"/>
    </source>
</evidence>
<evidence type="ECO:0000256" key="7">
    <source>
        <dbReference type="ARBA" id="ARBA00023170"/>
    </source>
</evidence>
<keyword evidence="5" id="KW-0297">G-protein coupled receptor</keyword>
<protein>
    <recommendedName>
        <fullName evidence="11">G-protein coupled receptors family 1 profile domain-containing protein</fullName>
    </recommendedName>
</protein>
<evidence type="ECO:0000256" key="6">
    <source>
        <dbReference type="ARBA" id="ARBA00023136"/>
    </source>
</evidence>
<evidence type="ECO:0000256" key="9">
    <source>
        <dbReference type="SAM" id="MobiDB-lite"/>
    </source>
</evidence>
<comment type="subcellular location">
    <subcellularLocation>
        <location evidence="1">Cell membrane</location>
        <topology evidence="1">Multi-pass membrane protein</topology>
    </subcellularLocation>
</comment>
<dbReference type="InParanoid" id="K1Q5P4"/>
<dbReference type="AlphaFoldDB" id="K1Q5P4"/>
<dbReference type="PROSITE" id="PS50262">
    <property type="entry name" value="G_PROTEIN_RECEP_F1_2"/>
    <property type="match status" value="1"/>
</dbReference>